<dbReference type="GO" id="GO:0003729">
    <property type="term" value="F:mRNA binding"/>
    <property type="evidence" value="ECO:0007669"/>
    <property type="project" value="UniProtKB-ARBA"/>
</dbReference>
<evidence type="ECO:0008006" key="5">
    <source>
        <dbReference type="Google" id="ProtNLM"/>
    </source>
</evidence>
<feature type="repeat" description="PPR" evidence="2">
    <location>
        <begin position="76"/>
        <end position="110"/>
    </location>
</feature>
<dbReference type="Pfam" id="PF01535">
    <property type="entry name" value="PPR"/>
    <property type="match status" value="5"/>
</dbReference>
<comment type="caution">
    <text evidence="3">The sequence shown here is derived from an EMBL/GenBank/DDBJ whole genome shotgun (WGS) entry which is preliminary data.</text>
</comment>
<dbReference type="PANTHER" id="PTHR47926:SF452">
    <property type="entry name" value="PENTATRICOPEPTIDE REPEAT-CONTAINING PROTEIN"/>
    <property type="match status" value="1"/>
</dbReference>
<dbReference type="InterPro" id="IPR046960">
    <property type="entry name" value="PPR_At4g14850-like_plant"/>
</dbReference>
<feature type="repeat" description="PPR" evidence="2">
    <location>
        <begin position="223"/>
        <end position="253"/>
    </location>
</feature>
<dbReference type="Pfam" id="PF13041">
    <property type="entry name" value="PPR_2"/>
    <property type="match status" value="3"/>
</dbReference>
<dbReference type="FunFam" id="1.25.40.10:FF:000073">
    <property type="entry name" value="Pentatricopeptide repeat-containing protein chloroplastic"/>
    <property type="match status" value="1"/>
</dbReference>
<accession>A0A843TUJ4</accession>
<evidence type="ECO:0000256" key="2">
    <source>
        <dbReference type="PROSITE-ProRule" id="PRU00708"/>
    </source>
</evidence>
<reference evidence="3" key="1">
    <citation type="submission" date="2017-07" db="EMBL/GenBank/DDBJ databases">
        <title>Taro Niue Genome Assembly and Annotation.</title>
        <authorList>
            <person name="Atibalentja N."/>
            <person name="Keating K."/>
            <person name="Fields C.J."/>
        </authorList>
    </citation>
    <scope>NUCLEOTIDE SEQUENCE</scope>
    <source>
        <strain evidence="3">Niue_2</strain>
        <tissue evidence="3">Leaf</tissue>
    </source>
</reference>
<proteinExistence type="predicted"/>
<keyword evidence="1" id="KW-0677">Repeat</keyword>
<dbReference type="NCBIfam" id="TIGR00756">
    <property type="entry name" value="PPR"/>
    <property type="match status" value="6"/>
</dbReference>
<dbReference type="InterPro" id="IPR002885">
    <property type="entry name" value="PPR_rpt"/>
</dbReference>
<sequence length="682" mass="75119">MRRAGTLLLDFDTLPSVLKACAGDACLKRGAALHARVVKGGFGVCTSVANSMISLYSRCGVVDSSWNVFNHMPKRDSVSWNAMIHGLLFHGAHEDGLVLFMDARAARFEPNVATLVLVLRACWRNSLLSNYAKSHDMDSAHRLFDEICERDVVSWSVMLGGYAQGGEAEAALRLFRTMYRTGGKVEPDGLTLVSVLQACSSLEDGKPGRMMHAYVVHRGFHCDVFIGNSLVDMYSKCSDVESAHQTFREMPQRNIVSWNSMLSGLVYNERYLEALALFDSMKTVGVMADEVTLVNLLQSCRNLEQAVWCKCIHGMVTRRSFESNVVVVNMMLDAYAKCDLVNLATRLFQLMDNRNMITWSTMIMGYAYCGMPDEAISLFGEMLFANIKPSSVTMLNVLQACSTLQDIKLSRSVHGIAVRNALAKEVTVGTALLNTYAKCGEINLSSKVFGELPEKNVISWSAMVHAYGMNGHAKEALALLHKMKVEKVEPNKVTVLSLLSACSHGGLVEEGVSCFKDMFDDYSLEPSPEHYSCMVDMLGRAGDLSGALEVINKMSEGIEVGASAWGALLSACRNFGNWQLGEQALSHVMKLEQTKASGYLLASNMYAMDGLRSHVARMRLMMREKHVKIVAGCSSVHVDRKVHKFVAGDESHLFSEAIHSAVEHLHLCMQSGEKDCILTVCG</sequence>
<dbReference type="AlphaFoldDB" id="A0A843TUJ4"/>
<keyword evidence="4" id="KW-1185">Reference proteome</keyword>
<name>A0A843TUJ4_COLES</name>
<evidence type="ECO:0000256" key="1">
    <source>
        <dbReference type="ARBA" id="ARBA00022737"/>
    </source>
</evidence>
<organism evidence="3 4">
    <name type="scientific">Colocasia esculenta</name>
    <name type="common">Wild taro</name>
    <name type="synonym">Arum esculentum</name>
    <dbReference type="NCBI Taxonomy" id="4460"/>
    <lineage>
        <taxon>Eukaryota</taxon>
        <taxon>Viridiplantae</taxon>
        <taxon>Streptophyta</taxon>
        <taxon>Embryophyta</taxon>
        <taxon>Tracheophyta</taxon>
        <taxon>Spermatophyta</taxon>
        <taxon>Magnoliopsida</taxon>
        <taxon>Liliopsida</taxon>
        <taxon>Araceae</taxon>
        <taxon>Aroideae</taxon>
        <taxon>Colocasieae</taxon>
        <taxon>Colocasia</taxon>
    </lineage>
</organism>
<dbReference type="PROSITE" id="PS51375">
    <property type="entry name" value="PPR"/>
    <property type="match status" value="6"/>
</dbReference>
<evidence type="ECO:0000313" key="3">
    <source>
        <dbReference type="EMBL" id="MQL73093.1"/>
    </source>
</evidence>
<feature type="repeat" description="PPR" evidence="2">
    <location>
        <begin position="254"/>
        <end position="288"/>
    </location>
</feature>
<dbReference type="FunFam" id="1.25.40.10:FF:000090">
    <property type="entry name" value="Pentatricopeptide repeat-containing protein, chloroplastic"/>
    <property type="match status" value="1"/>
</dbReference>
<feature type="repeat" description="PPR" evidence="2">
    <location>
        <begin position="355"/>
        <end position="389"/>
    </location>
</feature>
<dbReference type="OrthoDB" id="185373at2759"/>
<dbReference type="Proteomes" id="UP000652761">
    <property type="component" value="Unassembled WGS sequence"/>
</dbReference>
<dbReference type="GO" id="GO:0009451">
    <property type="term" value="P:RNA modification"/>
    <property type="evidence" value="ECO:0007669"/>
    <property type="project" value="InterPro"/>
</dbReference>
<dbReference type="InterPro" id="IPR046848">
    <property type="entry name" value="E_motif"/>
</dbReference>
<dbReference type="EMBL" id="NMUH01000154">
    <property type="protein sequence ID" value="MQL73093.1"/>
    <property type="molecule type" value="Genomic_DNA"/>
</dbReference>
<evidence type="ECO:0000313" key="4">
    <source>
        <dbReference type="Proteomes" id="UP000652761"/>
    </source>
</evidence>
<feature type="repeat" description="PPR" evidence="2">
    <location>
        <begin position="151"/>
        <end position="185"/>
    </location>
</feature>
<dbReference type="PANTHER" id="PTHR47926">
    <property type="entry name" value="PENTATRICOPEPTIDE REPEAT-CONTAINING PROTEIN"/>
    <property type="match status" value="1"/>
</dbReference>
<protein>
    <recommendedName>
        <fullName evidence="5">Pentatricopeptide repeat-containing protein</fullName>
    </recommendedName>
</protein>
<dbReference type="InterPro" id="IPR011990">
    <property type="entry name" value="TPR-like_helical_dom_sf"/>
</dbReference>
<gene>
    <name evidence="3" type="ORF">Taro_005460</name>
</gene>
<dbReference type="FunFam" id="1.25.40.10:FF:000344">
    <property type="entry name" value="Pentatricopeptide repeat-containing protein"/>
    <property type="match status" value="1"/>
</dbReference>
<dbReference type="Pfam" id="PF20431">
    <property type="entry name" value="E_motif"/>
    <property type="match status" value="1"/>
</dbReference>
<feature type="repeat" description="PPR" evidence="2">
    <location>
        <begin position="456"/>
        <end position="490"/>
    </location>
</feature>
<dbReference type="Gene3D" id="1.25.40.10">
    <property type="entry name" value="Tetratricopeptide repeat domain"/>
    <property type="match status" value="5"/>
</dbReference>